<dbReference type="GO" id="GO:0004376">
    <property type="term" value="F:GPI mannosyltransferase activity"/>
    <property type="evidence" value="ECO:0007669"/>
    <property type="project" value="InterPro"/>
</dbReference>
<dbReference type="GO" id="GO:0006506">
    <property type="term" value="P:GPI anchor biosynthetic process"/>
    <property type="evidence" value="ECO:0007669"/>
    <property type="project" value="UniProtKB-UniPathway"/>
</dbReference>
<comment type="caution">
    <text evidence="12">The sequence shown here is derived from an EMBL/GenBank/DDBJ whole genome shotgun (WGS) entry which is preliminary data.</text>
</comment>
<evidence type="ECO:0000256" key="7">
    <source>
        <dbReference type="ARBA" id="ARBA00022824"/>
    </source>
</evidence>
<dbReference type="InterPro" id="IPR038731">
    <property type="entry name" value="RgtA/B/C-like"/>
</dbReference>
<feature type="transmembrane region" description="Helical" evidence="10">
    <location>
        <begin position="94"/>
        <end position="113"/>
    </location>
</feature>
<dbReference type="GO" id="GO:0016020">
    <property type="term" value="C:membrane"/>
    <property type="evidence" value="ECO:0007669"/>
    <property type="project" value="GOC"/>
</dbReference>
<feature type="transmembrane region" description="Helical" evidence="10">
    <location>
        <begin position="268"/>
        <end position="287"/>
    </location>
</feature>
<evidence type="ECO:0000259" key="11">
    <source>
        <dbReference type="Pfam" id="PF13231"/>
    </source>
</evidence>
<comment type="subcellular location">
    <subcellularLocation>
        <location evidence="1">Endoplasmic reticulum membrane</location>
        <topology evidence="1">Multi-pass membrane protein</topology>
    </subcellularLocation>
</comment>
<accession>A0A0G1DJ20</accession>
<dbReference type="Pfam" id="PF13231">
    <property type="entry name" value="PMT_2"/>
    <property type="match status" value="1"/>
</dbReference>
<feature type="transmembrane region" description="Helical" evidence="10">
    <location>
        <begin position="364"/>
        <end position="384"/>
    </location>
</feature>
<keyword evidence="6 10" id="KW-0812">Transmembrane</keyword>
<evidence type="ECO:0000256" key="4">
    <source>
        <dbReference type="ARBA" id="ARBA00022676"/>
    </source>
</evidence>
<protein>
    <recommendedName>
        <fullName evidence="11">Glycosyltransferase RgtA/B/C/D-like domain-containing protein</fullName>
    </recommendedName>
</protein>
<dbReference type="InterPro" id="IPR007315">
    <property type="entry name" value="PIG-V/Gpi18"/>
</dbReference>
<keyword evidence="5" id="KW-0808">Transferase</keyword>
<keyword evidence="3" id="KW-0337">GPI-anchor biosynthesis</keyword>
<feature type="transmembrane region" description="Helical" evidence="10">
    <location>
        <begin position="6"/>
        <end position="29"/>
    </location>
</feature>
<comment type="pathway">
    <text evidence="2">Glycolipid biosynthesis; glycosylphosphatidylinositol-anchor biosynthesis.</text>
</comment>
<feature type="transmembrane region" description="Helical" evidence="10">
    <location>
        <begin position="231"/>
        <end position="248"/>
    </location>
</feature>
<evidence type="ECO:0000256" key="5">
    <source>
        <dbReference type="ARBA" id="ARBA00022679"/>
    </source>
</evidence>
<reference evidence="12 13" key="1">
    <citation type="journal article" date="2015" name="Nature">
        <title>rRNA introns, odd ribosomes, and small enigmatic genomes across a large radiation of phyla.</title>
        <authorList>
            <person name="Brown C.T."/>
            <person name="Hug L.A."/>
            <person name="Thomas B.C."/>
            <person name="Sharon I."/>
            <person name="Castelle C.J."/>
            <person name="Singh A."/>
            <person name="Wilkins M.J."/>
            <person name="Williams K.H."/>
            <person name="Banfield J.F."/>
        </authorList>
    </citation>
    <scope>NUCLEOTIDE SEQUENCE [LARGE SCALE GENOMIC DNA]</scope>
</reference>
<dbReference type="GO" id="GO:0000009">
    <property type="term" value="F:alpha-1,6-mannosyltransferase activity"/>
    <property type="evidence" value="ECO:0007669"/>
    <property type="project" value="InterPro"/>
</dbReference>
<dbReference type="EMBL" id="LCFP01000006">
    <property type="protein sequence ID" value="KKS97664.1"/>
    <property type="molecule type" value="Genomic_DNA"/>
</dbReference>
<dbReference type="AlphaFoldDB" id="A0A0G1DJ20"/>
<name>A0A0G1DJ20_9BACT</name>
<feature type="transmembrane region" description="Helical" evidence="10">
    <location>
        <begin position="188"/>
        <end position="219"/>
    </location>
</feature>
<keyword evidence="7" id="KW-0256">Endoplasmic reticulum</keyword>
<feature type="transmembrane region" description="Helical" evidence="10">
    <location>
        <begin position="299"/>
        <end position="317"/>
    </location>
</feature>
<dbReference type="PANTHER" id="PTHR12468:SF2">
    <property type="entry name" value="GPI MANNOSYLTRANSFERASE 2"/>
    <property type="match status" value="1"/>
</dbReference>
<evidence type="ECO:0000256" key="8">
    <source>
        <dbReference type="ARBA" id="ARBA00022989"/>
    </source>
</evidence>
<proteinExistence type="predicted"/>
<keyword evidence="8 10" id="KW-1133">Transmembrane helix</keyword>
<evidence type="ECO:0000313" key="12">
    <source>
        <dbReference type="EMBL" id="KKS97664.1"/>
    </source>
</evidence>
<dbReference type="STRING" id="1618443.UV73_C0006G0018"/>
<gene>
    <name evidence="12" type="ORF">UV73_C0006G0018</name>
</gene>
<evidence type="ECO:0000256" key="3">
    <source>
        <dbReference type="ARBA" id="ARBA00022502"/>
    </source>
</evidence>
<feature type="transmembrane region" description="Helical" evidence="10">
    <location>
        <begin position="151"/>
        <end position="168"/>
    </location>
</feature>
<evidence type="ECO:0000256" key="2">
    <source>
        <dbReference type="ARBA" id="ARBA00004687"/>
    </source>
</evidence>
<dbReference type="GO" id="GO:0031501">
    <property type="term" value="C:mannosyltransferase complex"/>
    <property type="evidence" value="ECO:0007669"/>
    <property type="project" value="TreeGrafter"/>
</dbReference>
<evidence type="ECO:0000256" key="1">
    <source>
        <dbReference type="ARBA" id="ARBA00004477"/>
    </source>
</evidence>
<dbReference type="Proteomes" id="UP000034894">
    <property type="component" value="Unassembled WGS sequence"/>
</dbReference>
<evidence type="ECO:0000313" key="13">
    <source>
        <dbReference type="Proteomes" id="UP000034894"/>
    </source>
</evidence>
<keyword evidence="4" id="KW-0328">Glycosyltransferase</keyword>
<evidence type="ECO:0000256" key="10">
    <source>
        <dbReference type="SAM" id="Phobius"/>
    </source>
</evidence>
<sequence length="390" mass="45615">MDNLKKALLIFLTVNLCLYLFMWQFHWLVPFNQNLYINSSHHYLTDERILSGNYNFLRALGQYDAQWYLKIADNGYPPNPQTVEMENKTVMDGLTYAFFPLYPLLISILNMGINNVELAAFILGQILATAAFCSLYFVVSRIYGEKIAFRTSLLLFLFPFSIFFRSYYTESLFLMILVWYGYFLVKKQWWGVAVANALMMVTRPTGLFLVPVTTVFLIADCLKNKTKLKEMIIVPLITGLPFISWMIFNFKSTGDPFYWKNVQSSWYLTSSPLVIIKVNLYLLKNFFALPFHSFHTSRVDILAVMYVGFILIAGFRFLKREWWLMSLMMWLPLLILKDTMSFSRYQSVSFPLFVYLAGNMNNKWFTAVSVILGALLFATSLYFINWHWIG</sequence>
<feature type="transmembrane region" description="Helical" evidence="10">
    <location>
        <begin position="119"/>
        <end position="139"/>
    </location>
</feature>
<organism evidence="12 13">
    <name type="scientific">Candidatus Gottesmanbacteria bacterium GW2011_GWA2_43_14</name>
    <dbReference type="NCBI Taxonomy" id="1618443"/>
    <lineage>
        <taxon>Bacteria</taxon>
        <taxon>Candidatus Gottesmaniibacteriota</taxon>
    </lineage>
</organism>
<keyword evidence="9 10" id="KW-0472">Membrane</keyword>
<dbReference type="PANTHER" id="PTHR12468">
    <property type="entry name" value="GPI MANNOSYLTRANSFERASE 2"/>
    <property type="match status" value="1"/>
</dbReference>
<evidence type="ECO:0000256" key="6">
    <source>
        <dbReference type="ARBA" id="ARBA00022692"/>
    </source>
</evidence>
<dbReference type="UniPathway" id="UPA00196"/>
<feature type="domain" description="Glycosyltransferase RgtA/B/C/D-like" evidence="11">
    <location>
        <begin position="100"/>
        <end position="245"/>
    </location>
</feature>
<evidence type="ECO:0000256" key="9">
    <source>
        <dbReference type="ARBA" id="ARBA00023136"/>
    </source>
</evidence>